<organism evidence="3 4">
    <name type="scientific">Linum tenue</name>
    <dbReference type="NCBI Taxonomy" id="586396"/>
    <lineage>
        <taxon>Eukaryota</taxon>
        <taxon>Viridiplantae</taxon>
        <taxon>Streptophyta</taxon>
        <taxon>Embryophyta</taxon>
        <taxon>Tracheophyta</taxon>
        <taxon>Spermatophyta</taxon>
        <taxon>Magnoliopsida</taxon>
        <taxon>eudicotyledons</taxon>
        <taxon>Gunneridae</taxon>
        <taxon>Pentapetalae</taxon>
        <taxon>rosids</taxon>
        <taxon>fabids</taxon>
        <taxon>Malpighiales</taxon>
        <taxon>Linaceae</taxon>
        <taxon>Linum</taxon>
    </lineage>
</organism>
<evidence type="ECO:0000313" key="3">
    <source>
        <dbReference type="EMBL" id="CAI0397791.1"/>
    </source>
</evidence>
<keyword evidence="4" id="KW-1185">Reference proteome</keyword>
<evidence type="ECO:0000313" key="4">
    <source>
        <dbReference type="Proteomes" id="UP001154282"/>
    </source>
</evidence>
<name>A0AAV0IJY0_9ROSI</name>
<keyword evidence="2" id="KW-1133">Transmembrane helix</keyword>
<dbReference type="PANTHER" id="PTHR36721">
    <property type="entry name" value="PROLINE-RICH FAMILY PROTEIN"/>
    <property type="match status" value="1"/>
</dbReference>
<dbReference type="Proteomes" id="UP001154282">
    <property type="component" value="Unassembled WGS sequence"/>
</dbReference>
<feature type="region of interest" description="Disordered" evidence="1">
    <location>
        <begin position="121"/>
        <end position="221"/>
    </location>
</feature>
<keyword evidence="2" id="KW-0472">Membrane</keyword>
<feature type="compositionally biased region" description="Low complexity" evidence="1">
    <location>
        <begin position="145"/>
        <end position="157"/>
    </location>
</feature>
<sequence>MLQGPSRVSPLRCTIAWAWPTPPITFQYFSRSASFSGWPFNSANYPTPYNAFLNHLQTPAAIERGEPNPSDPIRDSPFAAAFNCISTLLLRSEFFPTTMATKSSLLLVFLLLGSLSLSATTAAQTPNPSPPADSDPNSPSPTPSPESGSPSPVSNSPHLSPPAPPTSDLHSPASGPAPSPTPADENSPAPSPSEAVDGNKSGSAMATEDGEIANSSGMSGGKKAGIAVGLVAAVCVVGIGGMVYRKRQQNLRRAQFGSAARADLL</sequence>
<evidence type="ECO:0000256" key="2">
    <source>
        <dbReference type="SAM" id="Phobius"/>
    </source>
</evidence>
<keyword evidence="2" id="KW-0812">Transmembrane</keyword>
<feature type="compositionally biased region" description="Pro residues" evidence="1">
    <location>
        <begin position="127"/>
        <end position="144"/>
    </location>
</feature>
<evidence type="ECO:0000256" key="1">
    <source>
        <dbReference type="SAM" id="MobiDB-lite"/>
    </source>
</evidence>
<proteinExistence type="predicted"/>
<reference evidence="3" key="1">
    <citation type="submission" date="2022-08" db="EMBL/GenBank/DDBJ databases">
        <authorList>
            <person name="Gutierrez-Valencia J."/>
        </authorList>
    </citation>
    <scope>NUCLEOTIDE SEQUENCE</scope>
</reference>
<dbReference type="AlphaFoldDB" id="A0AAV0IJY0"/>
<dbReference type="EMBL" id="CAMGYJ010000004">
    <property type="protein sequence ID" value="CAI0397791.1"/>
    <property type="molecule type" value="Genomic_DNA"/>
</dbReference>
<protein>
    <submittedName>
        <fullName evidence="3">Uncharacterized protein</fullName>
    </submittedName>
</protein>
<dbReference type="PANTHER" id="PTHR36721:SF15">
    <property type="entry name" value="EN_SPM-LIKE TRANSPOSON PROTEIN"/>
    <property type="match status" value="1"/>
</dbReference>
<comment type="caution">
    <text evidence="3">The sequence shown here is derived from an EMBL/GenBank/DDBJ whole genome shotgun (WGS) entry which is preliminary data.</text>
</comment>
<gene>
    <name evidence="3" type="ORF">LITE_LOCUS9676</name>
</gene>
<feature type="transmembrane region" description="Helical" evidence="2">
    <location>
        <begin position="224"/>
        <end position="244"/>
    </location>
</feature>
<accession>A0AAV0IJY0</accession>